<evidence type="ECO:0000259" key="9">
    <source>
        <dbReference type="Pfam" id="PF21467"/>
    </source>
</evidence>
<organism evidence="10 11">
    <name type="scientific">Dendroctonus ponderosae</name>
    <name type="common">Mountain pine beetle</name>
    <dbReference type="NCBI Taxonomy" id="77166"/>
    <lineage>
        <taxon>Eukaryota</taxon>
        <taxon>Metazoa</taxon>
        <taxon>Ecdysozoa</taxon>
        <taxon>Arthropoda</taxon>
        <taxon>Hexapoda</taxon>
        <taxon>Insecta</taxon>
        <taxon>Pterygota</taxon>
        <taxon>Neoptera</taxon>
        <taxon>Endopterygota</taxon>
        <taxon>Coleoptera</taxon>
        <taxon>Polyphaga</taxon>
        <taxon>Cucujiformia</taxon>
        <taxon>Curculionidae</taxon>
        <taxon>Scolytinae</taxon>
        <taxon>Dendroctonus</taxon>
    </lineage>
</organism>
<evidence type="ECO:0000256" key="2">
    <source>
        <dbReference type="ARBA" id="ARBA00022801"/>
    </source>
</evidence>
<dbReference type="FunFam" id="2.60.120.260:FF:000049">
    <property type="entry name" value="Beta-galactosidase"/>
    <property type="match status" value="1"/>
</dbReference>
<dbReference type="InterPro" id="IPR048912">
    <property type="entry name" value="BetaGal1-like_ABD1"/>
</dbReference>
<accession>U4UJ39</accession>
<dbReference type="EC" id="3.2.1.23" evidence="5"/>
<evidence type="ECO:0000313" key="10">
    <source>
        <dbReference type="EMBL" id="ERL93102.1"/>
    </source>
</evidence>
<dbReference type="PROSITE" id="PS01182">
    <property type="entry name" value="GLYCOSYL_HYDROL_F35"/>
    <property type="match status" value="1"/>
</dbReference>
<dbReference type="InterPro" id="IPR031330">
    <property type="entry name" value="Gly_Hdrlase_35_cat"/>
</dbReference>
<evidence type="ECO:0000256" key="5">
    <source>
        <dbReference type="RuleBase" id="RU000675"/>
    </source>
</evidence>
<dbReference type="Pfam" id="PF21467">
    <property type="entry name" value="BetaGal_gal-bd"/>
    <property type="match status" value="1"/>
</dbReference>
<dbReference type="GO" id="GO:0004565">
    <property type="term" value="F:beta-galactosidase activity"/>
    <property type="evidence" value="ECO:0007669"/>
    <property type="project" value="UniProtKB-EC"/>
</dbReference>
<dbReference type="InterPro" id="IPR001944">
    <property type="entry name" value="Glycoside_Hdrlase_35"/>
</dbReference>
<dbReference type="SUPFAM" id="SSF49785">
    <property type="entry name" value="Galactose-binding domain-like"/>
    <property type="match status" value="1"/>
</dbReference>
<dbReference type="Pfam" id="PF01301">
    <property type="entry name" value="Glyco_hydro_35"/>
    <property type="match status" value="1"/>
</dbReference>
<evidence type="ECO:0000256" key="3">
    <source>
        <dbReference type="ARBA" id="ARBA00023295"/>
    </source>
</evidence>
<dbReference type="Gene3D" id="2.60.120.260">
    <property type="entry name" value="Galactose-binding domain-like"/>
    <property type="match status" value="2"/>
</dbReference>
<dbReference type="OrthoDB" id="1657402at2759"/>
<dbReference type="InterPro" id="IPR048913">
    <property type="entry name" value="BetaGal_gal-bd"/>
</dbReference>
<feature type="domain" description="Beta-galactosidase galactose-binding" evidence="9">
    <location>
        <begin position="618"/>
        <end position="677"/>
    </location>
</feature>
<evidence type="ECO:0000259" key="8">
    <source>
        <dbReference type="Pfam" id="PF21317"/>
    </source>
</evidence>
<sequence length="705" mass="80624">MALIGGSGGFSGSLPTNYEYFTADGIRQGLNADQSFFTLNDKLIRVYSGAMHYFRVPRPYWRDRLRKIRAAGLNTVETYVPWNLHEPQSGKYDFGNGGSDFEDFLHLEEFLNTAKEEDLFVILRTGPYICSEYNFGGFPSWLLREKSIAFRTSETTYMKYVTRYFNILLTLLAAFQFTKGGPVIAFQVENEYGNQEAGDEFQPDKVYLEQLRQLFLDNGIVELLVTSDSPLSHQDKGTLPGIFLQTANFGQNVNQQFDKLEELQPGRPLMAMEYWVGFYDFWGTNHSTKADDQTRTYLKQILERNASFNAYMFLGGTNFAFNSGATFCKYLCSTRTNRASKLTCVKTRYKHYKITYQQIQKCVTKGDELHANELLDNSGFEPITTSYDYDSPLSENGGYKPKYYIFKELVTAANPIQTYLPEEPEDIVPIAYESIRIEKVIPFESMVEHNTLDLIFSKNVLSMEKLDINDGSGQSNGHIVYRKENIDLNENSVLTIEGHVCDHVLVLVNGELIAPKQLKYLSDLDGFGFWRLEGSSLILNEEPIRGATLDIIVEEMGRFNVGKFNQYNHTFKGLWQGNVTINGENIYDWTIMPLEWKTQWVNELEGWEDLSDRAQEAPTMYNSVLHISDEPQDTFVDTRGWGKGLIFVNGFALGRYVAIGPQKSLYLPGPLLKTGENQINFFEHFYSPEDGLIKFTDQLILEGVF</sequence>
<dbReference type="SUPFAM" id="SSF51445">
    <property type="entry name" value="(Trans)glycosidases"/>
    <property type="match status" value="1"/>
</dbReference>
<feature type="active site" description="Proton donor" evidence="4">
    <location>
        <position position="191"/>
    </location>
</feature>
<evidence type="ECO:0000259" key="7">
    <source>
        <dbReference type="Pfam" id="PF01301"/>
    </source>
</evidence>
<feature type="active site" description="Nucleophile" evidence="4">
    <location>
        <position position="273"/>
    </location>
</feature>
<dbReference type="Gene3D" id="3.20.20.80">
    <property type="entry name" value="Glycosidases"/>
    <property type="match status" value="1"/>
</dbReference>
<dbReference type="Proteomes" id="UP000030742">
    <property type="component" value="Unassembled WGS sequence"/>
</dbReference>
<protein>
    <recommendedName>
        <fullName evidence="5">Beta-galactosidase</fullName>
        <ecNumber evidence="5">3.2.1.23</ecNumber>
    </recommendedName>
</protein>
<dbReference type="PANTHER" id="PTHR23421">
    <property type="entry name" value="BETA-GALACTOSIDASE RELATED"/>
    <property type="match status" value="1"/>
</dbReference>
<dbReference type="InterPro" id="IPR019801">
    <property type="entry name" value="Glyco_hydro_35_CS"/>
</dbReference>
<evidence type="ECO:0000256" key="4">
    <source>
        <dbReference type="PIRSR" id="PIRSR006336-1"/>
    </source>
</evidence>
<comment type="similarity">
    <text evidence="1 6">Belongs to the glycosyl hydrolase 35 family.</text>
</comment>
<dbReference type="EMBL" id="KB632345">
    <property type="protein sequence ID" value="ERL93102.1"/>
    <property type="molecule type" value="Genomic_DNA"/>
</dbReference>
<dbReference type="InterPro" id="IPR017853">
    <property type="entry name" value="GH"/>
</dbReference>
<evidence type="ECO:0000313" key="11">
    <source>
        <dbReference type="Proteomes" id="UP000030742"/>
    </source>
</evidence>
<dbReference type="PRINTS" id="PR00742">
    <property type="entry name" value="GLHYDRLASE35"/>
</dbReference>
<evidence type="ECO:0000256" key="6">
    <source>
        <dbReference type="RuleBase" id="RU003679"/>
    </source>
</evidence>
<gene>
    <name evidence="10" type="ORF">D910_10404</name>
</gene>
<dbReference type="Pfam" id="PF21317">
    <property type="entry name" value="BetaGal_ABD_1"/>
    <property type="match status" value="1"/>
</dbReference>
<feature type="domain" description="Beta-galactosidase 1-like first all-beta" evidence="8">
    <location>
        <begin position="473"/>
        <end position="595"/>
    </location>
</feature>
<dbReference type="STRING" id="77166.U4UJ39"/>
<keyword evidence="3 5" id="KW-0326">Glycosidase</keyword>
<dbReference type="AlphaFoldDB" id="U4UJ39"/>
<name>U4UJ39_DENPD</name>
<comment type="catalytic activity">
    <reaction evidence="5">
        <text>Hydrolysis of terminal non-reducing beta-D-galactose residues in beta-D-galactosides.</text>
        <dbReference type="EC" id="3.2.1.23"/>
    </reaction>
</comment>
<dbReference type="InterPro" id="IPR026283">
    <property type="entry name" value="B-gal_1-like"/>
</dbReference>
<feature type="domain" description="Glycoside hydrolase 35 catalytic" evidence="7">
    <location>
        <begin position="37"/>
        <end position="334"/>
    </location>
</feature>
<reference evidence="10 11" key="1">
    <citation type="journal article" date="2013" name="Genome Biol.">
        <title>Draft genome of the mountain pine beetle, Dendroctonus ponderosae Hopkins, a major forest pest.</title>
        <authorList>
            <person name="Keeling C.I."/>
            <person name="Yuen M.M."/>
            <person name="Liao N.Y."/>
            <person name="Docking T.R."/>
            <person name="Chan S.K."/>
            <person name="Taylor G.A."/>
            <person name="Palmquist D.L."/>
            <person name="Jackman S.D."/>
            <person name="Nguyen A."/>
            <person name="Li M."/>
            <person name="Henderson H."/>
            <person name="Janes J.K."/>
            <person name="Zhao Y."/>
            <person name="Pandoh P."/>
            <person name="Moore R."/>
            <person name="Sperling F.A."/>
            <person name="Huber D.P."/>
            <person name="Birol I."/>
            <person name="Jones S.J."/>
            <person name="Bohlmann J."/>
        </authorList>
    </citation>
    <scope>NUCLEOTIDE SEQUENCE</scope>
</reference>
<keyword evidence="2 5" id="KW-0378">Hydrolase</keyword>
<dbReference type="InterPro" id="IPR008979">
    <property type="entry name" value="Galactose-bd-like_sf"/>
</dbReference>
<proteinExistence type="inferred from homology"/>
<dbReference type="PIRSF" id="PIRSF006336">
    <property type="entry name" value="B-gal"/>
    <property type="match status" value="1"/>
</dbReference>
<evidence type="ECO:0000256" key="1">
    <source>
        <dbReference type="ARBA" id="ARBA00009809"/>
    </source>
</evidence>
<dbReference type="GO" id="GO:0005975">
    <property type="term" value="P:carbohydrate metabolic process"/>
    <property type="evidence" value="ECO:0007669"/>
    <property type="project" value="InterPro"/>
</dbReference>